<dbReference type="EMBL" id="MCFK01002661">
    <property type="protein sequence ID" value="RKF63299.1"/>
    <property type="molecule type" value="Genomic_DNA"/>
</dbReference>
<evidence type="ECO:0000313" key="2">
    <source>
        <dbReference type="EMBL" id="RKF63299.1"/>
    </source>
</evidence>
<dbReference type="AlphaFoldDB" id="A0A420I0S4"/>
<evidence type="ECO:0000256" key="1">
    <source>
        <dbReference type="SAM" id="Phobius"/>
    </source>
</evidence>
<feature type="transmembrane region" description="Helical" evidence="1">
    <location>
        <begin position="12"/>
        <end position="36"/>
    </location>
</feature>
<keyword evidence="1" id="KW-0812">Transmembrane</keyword>
<sequence>MQAGLPIHHQNLHFVFLSFFFETYCIQAATAAAAAASVSELFLSGLGIE</sequence>
<keyword evidence="3" id="KW-1185">Reference proteome</keyword>
<protein>
    <submittedName>
        <fullName evidence="2">Uncharacterized protein</fullName>
    </submittedName>
</protein>
<accession>A0A420I0S4</accession>
<gene>
    <name evidence="2" type="ORF">OnM2_c2231o41</name>
</gene>
<comment type="caution">
    <text evidence="2">The sequence shown here is derived from an EMBL/GenBank/DDBJ whole genome shotgun (WGS) entry which is preliminary data.</text>
</comment>
<evidence type="ECO:0000313" key="3">
    <source>
        <dbReference type="Proteomes" id="UP000286134"/>
    </source>
</evidence>
<reference evidence="2 3" key="1">
    <citation type="journal article" date="2018" name="BMC Genomics">
        <title>Comparative genome analyses reveal sequence features reflecting distinct modes of host-adaptation between dicot and monocot powdery mildew.</title>
        <authorList>
            <person name="Wu Y."/>
            <person name="Ma X."/>
            <person name="Pan Z."/>
            <person name="Kale S.D."/>
            <person name="Song Y."/>
            <person name="King H."/>
            <person name="Zhang Q."/>
            <person name="Presley C."/>
            <person name="Deng X."/>
            <person name="Wei C.I."/>
            <person name="Xiao S."/>
        </authorList>
    </citation>
    <scope>NUCLEOTIDE SEQUENCE [LARGE SCALE GENOMIC DNA]</scope>
    <source>
        <strain evidence="2">UMSG2</strain>
    </source>
</reference>
<proteinExistence type="predicted"/>
<dbReference type="Proteomes" id="UP000286134">
    <property type="component" value="Unassembled WGS sequence"/>
</dbReference>
<name>A0A420I0S4_9PEZI</name>
<organism evidence="2 3">
    <name type="scientific">Erysiphe neolycopersici</name>
    <dbReference type="NCBI Taxonomy" id="212602"/>
    <lineage>
        <taxon>Eukaryota</taxon>
        <taxon>Fungi</taxon>
        <taxon>Dikarya</taxon>
        <taxon>Ascomycota</taxon>
        <taxon>Pezizomycotina</taxon>
        <taxon>Leotiomycetes</taxon>
        <taxon>Erysiphales</taxon>
        <taxon>Erysiphaceae</taxon>
        <taxon>Erysiphe</taxon>
    </lineage>
</organism>
<keyword evidence="1" id="KW-0472">Membrane</keyword>
<keyword evidence="1" id="KW-1133">Transmembrane helix</keyword>